<organism evidence="7 8">
    <name type="scientific">Nesidiocoris tenuis</name>
    <dbReference type="NCBI Taxonomy" id="355587"/>
    <lineage>
        <taxon>Eukaryota</taxon>
        <taxon>Metazoa</taxon>
        <taxon>Ecdysozoa</taxon>
        <taxon>Arthropoda</taxon>
        <taxon>Hexapoda</taxon>
        <taxon>Insecta</taxon>
        <taxon>Pterygota</taxon>
        <taxon>Neoptera</taxon>
        <taxon>Paraneoptera</taxon>
        <taxon>Hemiptera</taxon>
        <taxon>Heteroptera</taxon>
        <taxon>Panheteroptera</taxon>
        <taxon>Cimicomorpha</taxon>
        <taxon>Miridae</taxon>
        <taxon>Dicyphina</taxon>
        <taxon>Nesidiocoris</taxon>
    </lineage>
</organism>
<sequence length="833" mass="93367">MCRYVVKPPLLRDVERHGEPMYAAGGHRSTRSNVAKHCVKTLLHIYVLLPFSVTRRLAKYSCPDSSAGEQEHLLGHTNTPNTSTMADPYSRKGAKVSWHQDDAHSVGRTGRLLDTPDATRFEYRESSTGSSSFRLVLTRFDGGGRLKAHAGRGRLLRQTRYTDTATATTRLLRNNIRGGGGGSCPLLRSGAEGRPAKCRPRINVEKGMLLFPPPERNSPLLEAVAGGLEPKMRGVYKFTLKIRQCRTCEEEDETINEELAKIRNVLNSQIIDCYMKKKSICKLIYIFLLGRKIDFGHTVALSLLSSNVFSEKRMGYLFISLVFSSESSMDKLLIRCIKSDLASGNMKFIHVALQCVSSYCNNAMASELMSSIVDLINSSISDDVLKSVLLCTNRFVDILDDEVTSRLLDLSIRLISHEDLGVVSCASTLIESIVKWTNSTVGERNKTQIMHILTLKLRRILSCSRPGLREYEYHKVTACWVMVKMLRCMRELGTVDRCTSSILNDNVETILNKCEVALSLRKPAVKPDDKTFNATFMALSEVSALVAADSRLFCQIEQILSRLLAMNEPNLVLVAVESARNMATSKLFPRPSPLIREMICFLAHRDKTLPLAIIDLLSDTCSTEDIPDIADRLLSFLTSTPPETAAAAAPKVAQLFQRAETNPDSYIDIMVDLHNIAGQNLDDKVTFDFVKTLQTFDSVRLRRAALKIFDCLSRAATSDQRMIQLAATVLGQWDLDDESLVLAEWMALTSAFKRCRSTVTRAQLLTCFLRISHRHRSFLSRAIVLFEESSRAYDVEIQQRSVEYIKLLELPEETSEAIIGSKKPMILRKIQNS</sequence>
<proteinExistence type="predicted"/>
<keyword evidence="3" id="KW-0653">Protein transport</keyword>
<evidence type="ECO:0000256" key="4">
    <source>
        <dbReference type="ARBA" id="ARBA00023136"/>
    </source>
</evidence>
<feature type="compositionally biased region" description="Polar residues" evidence="5">
    <location>
        <begin position="76"/>
        <end position="85"/>
    </location>
</feature>
<dbReference type="GO" id="GO:0012505">
    <property type="term" value="C:endomembrane system"/>
    <property type="evidence" value="ECO:0007669"/>
    <property type="project" value="UniProtKB-SubCell"/>
</dbReference>
<dbReference type="SUPFAM" id="SSF48371">
    <property type="entry name" value="ARM repeat"/>
    <property type="match status" value="1"/>
</dbReference>
<comment type="subcellular location">
    <subcellularLocation>
        <location evidence="1">Endomembrane system</location>
    </subcellularLocation>
</comment>
<dbReference type="GO" id="GO:0006886">
    <property type="term" value="P:intracellular protein transport"/>
    <property type="evidence" value="ECO:0007669"/>
    <property type="project" value="InterPro"/>
</dbReference>
<evidence type="ECO:0000256" key="5">
    <source>
        <dbReference type="SAM" id="MobiDB-lite"/>
    </source>
</evidence>
<dbReference type="PANTHER" id="PTHR22780">
    <property type="entry name" value="ADAPTIN, ALPHA/GAMMA/EPSILON"/>
    <property type="match status" value="1"/>
</dbReference>
<evidence type="ECO:0000256" key="1">
    <source>
        <dbReference type="ARBA" id="ARBA00004308"/>
    </source>
</evidence>
<dbReference type="Pfam" id="PF01602">
    <property type="entry name" value="Adaptin_N"/>
    <property type="match status" value="1"/>
</dbReference>
<dbReference type="GO" id="GO:0030117">
    <property type="term" value="C:membrane coat"/>
    <property type="evidence" value="ECO:0007669"/>
    <property type="project" value="InterPro"/>
</dbReference>
<dbReference type="InterPro" id="IPR002553">
    <property type="entry name" value="Clathrin/coatomer_adapt-like_N"/>
</dbReference>
<evidence type="ECO:0000256" key="2">
    <source>
        <dbReference type="ARBA" id="ARBA00022448"/>
    </source>
</evidence>
<keyword evidence="4" id="KW-0472">Membrane</keyword>
<dbReference type="Proteomes" id="UP000479000">
    <property type="component" value="Unassembled WGS sequence"/>
</dbReference>
<feature type="non-terminal residue" evidence="7">
    <location>
        <position position="833"/>
    </location>
</feature>
<evidence type="ECO:0000313" key="7">
    <source>
        <dbReference type="EMBL" id="CAB0010723.1"/>
    </source>
</evidence>
<feature type="region of interest" description="Disordered" evidence="5">
    <location>
        <begin position="65"/>
        <end position="92"/>
    </location>
</feature>
<dbReference type="GO" id="GO:0016192">
    <property type="term" value="P:vesicle-mediated transport"/>
    <property type="evidence" value="ECO:0007669"/>
    <property type="project" value="InterPro"/>
</dbReference>
<name>A0A6H5H3Z4_9HEMI</name>
<dbReference type="OrthoDB" id="413467at2759"/>
<evidence type="ECO:0000259" key="6">
    <source>
        <dbReference type="Pfam" id="PF01602"/>
    </source>
</evidence>
<keyword evidence="8" id="KW-1185">Reference proteome</keyword>
<dbReference type="InterPro" id="IPR011989">
    <property type="entry name" value="ARM-like"/>
</dbReference>
<accession>A0A6H5H3Z4</accession>
<feature type="domain" description="Clathrin/coatomer adaptor adaptin-like N-terminal" evidence="6">
    <location>
        <begin position="251"/>
        <end position="810"/>
    </location>
</feature>
<keyword evidence="2" id="KW-0813">Transport</keyword>
<dbReference type="InterPro" id="IPR050840">
    <property type="entry name" value="Adaptor_Complx_Large_Subunit"/>
</dbReference>
<dbReference type="InterPro" id="IPR016024">
    <property type="entry name" value="ARM-type_fold"/>
</dbReference>
<evidence type="ECO:0000256" key="3">
    <source>
        <dbReference type="ARBA" id="ARBA00022927"/>
    </source>
</evidence>
<evidence type="ECO:0000313" key="8">
    <source>
        <dbReference type="Proteomes" id="UP000479000"/>
    </source>
</evidence>
<protein>
    <recommendedName>
        <fullName evidence="6">Clathrin/coatomer adaptor adaptin-like N-terminal domain-containing protein</fullName>
    </recommendedName>
</protein>
<reference evidence="7 8" key="1">
    <citation type="submission" date="2020-02" db="EMBL/GenBank/DDBJ databases">
        <authorList>
            <person name="Ferguson B K."/>
        </authorList>
    </citation>
    <scope>NUCLEOTIDE SEQUENCE [LARGE SCALE GENOMIC DNA]</scope>
</reference>
<dbReference type="AlphaFoldDB" id="A0A6H5H3Z4"/>
<dbReference type="Gene3D" id="1.25.10.10">
    <property type="entry name" value="Leucine-rich Repeat Variant"/>
    <property type="match status" value="1"/>
</dbReference>
<dbReference type="EMBL" id="CADCXU010023169">
    <property type="protein sequence ID" value="CAB0010723.1"/>
    <property type="molecule type" value="Genomic_DNA"/>
</dbReference>
<gene>
    <name evidence="7" type="ORF">NTEN_LOCUS15739</name>
</gene>